<evidence type="ECO:0000256" key="5">
    <source>
        <dbReference type="ARBA" id="ARBA00022777"/>
    </source>
</evidence>
<dbReference type="PROSITE" id="PS50109">
    <property type="entry name" value="HIS_KIN"/>
    <property type="match status" value="1"/>
</dbReference>
<evidence type="ECO:0000259" key="9">
    <source>
        <dbReference type="PROSITE" id="PS50109"/>
    </source>
</evidence>
<dbReference type="PANTHER" id="PTHR24421:SF37">
    <property type="entry name" value="SENSOR HISTIDINE KINASE NARS"/>
    <property type="match status" value="1"/>
</dbReference>
<dbReference type="InterPro" id="IPR000700">
    <property type="entry name" value="PAS-assoc_C"/>
</dbReference>
<keyword evidence="5 11" id="KW-0418">Kinase</keyword>
<dbReference type="SUPFAM" id="SSF55785">
    <property type="entry name" value="PYP-like sensor domain (PAS domain)"/>
    <property type="match status" value="1"/>
</dbReference>
<dbReference type="GO" id="GO:0000160">
    <property type="term" value="P:phosphorelay signal transduction system"/>
    <property type="evidence" value="ECO:0007669"/>
    <property type="project" value="UniProtKB-KW"/>
</dbReference>
<feature type="domain" description="Histidine kinase" evidence="9">
    <location>
        <begin position="279"/>
        <end position="371"/>
    </location>
</feature>
<dbReference type="PROSITE" id="PS50113">
    <property type="entry name" value="PAC"/>
    <property type="match status" value="1"/>
</dbReference>
<evidence type="ECO:0000256" key="7">
    <source>
        <dbReference type="ARBA" id="ARBA00023012"/>
    </source>
</evidence>
<evidence type="ECO:0000256" key="3">
    <source>
        <dbReference type="ARBA" id="ARBA00022679"/>
    </source>
</evidence>
<dbReference type="SUPFAM" id="SSF55874">
    <property type="entry name" value="ATPase domain of HSP90 chaperone/DNA topoisomerase II/histidine kinase"/>
    <property type="match status" value="1"/>
</dbReference>
<evidence type="ECO:0000256" key="1">
    <source>
        <dbReference type="ARBA" id="ARBA00004651"/>
    </source>
</evidence>
<dbReference type="STRING" id="1134435.AC731_003025"/>
<dbReference type="Gene3D" id="3.30.450.20">
    <property type="entry name" value="PAS domain"/>
    <property type="match status" value="1"/>
</dbReference>
<organism evidence="11 12">
    <name type="scientific">Thauera humireducens</name>
    <dbReference type="NCBI Taxonomy" id="1134435"/>
    <lineage>
        <taxon>Bacteria</taxon>
        <taxon>Pseudomonadati</taxon>
        <taxon>Pseudomonadota</taxon>
        <taxon>Betaproteobacteria</taxon>
        <taxon>Rhodocyclales</taxon>
        <taxon>Zoogloeaceae</taxon>
        <taxon>Thauera</taxon>
    </lineage>
</organism>
<evidence type="ECO:0000256" key="6">
    <source>
        <dbReference type="ARBA" id="ARBA00022989"/>
    </source>
</evidence>
<evidence type="ECO:0000256" key="8">
    <source>
        <dbReference type="ARBA" id="ARBA00023136"/>
    </source>
</evidence>
<name>A0A127KAG9_9RHOO</name>
<keyword evidence="4" id="KW-0812">Transmembrane</keyword>
<dbReference type="InterPro" id="IPR013656">
    <property type="entry name" value="PAS_4"/>
</dbReference>
<dbReference type="InterPro" id="IPR050482">
    <property type="entry name" value="Sensor_HK_TwoCompSys"/>
</dbReference>
<dbReference type="KEGG" id="thu:AC731_003025"/>
<comment type="subcellular location">
    <subcellularLocation>
        <location evidence="1">Cell membrane</location>
        <topology evidence="1">Multi-pass membrane protein</topology>
    </subcellularLocation>
</comment>
<dbReference type="Proteomes" id="UP000036902">
    <property type="component" value="Chromosome"/>
</dbReference>
<keyword evidence="2" id="KW-1003">Cell membrane</keyword>
<dbReference type="Gene3D" id="3.30.565.10">
    <property type="entry name" value="Histidine kinase-like ATPase, C-terminal domain"/>
    <property type="match status" value="1"/>
</dbReference>
<dbReference type="RefSeq" id="WP_048710526.1">
    <property type="nucleotide sequence ID" value="NZ_CP014646.1"/>
</dbReference>
<keyword evidence="3" id="KW-0808">Transferase</keyword>
<dbReference type="SMART" id="SM00387">
    <property type="entry name" value="HATPase_c"/>
    <property type="match status" value="1"/>
</dbReference>
<dbReference type="GO" id="GO:0005886">
    <property type="term" value="C:plasma membrane"/>
    <property type="evidence" value="ECO:0007669"/>
    <property type="project" value="UniProtKB-SubCell"/>
</dbReference>
<feature type="domain" description="PAC" evidence="10">
    <location>
        <begin position="97"/>
        <end position="149"/>
    </location>
</feature>
<dbReference type="InterPro" id="IPR005467">
    <property type="entry name" value="His_kinase_dom"/>
</dbReference>
<gene>
    <name evidence="11" type="ORF">AC731_003025</name>
</gene>
<dbReference type="EMBL" id="CP014646">
    <property type="protein sequence ID" value="AMO38965.1"/>
    <property type="molecule type" value="Genomic_DNA"/>
</dbReference>
<protein>
    <submittedName>
        <fullName evidence="11">Histidine kinase</fullName>
    </submittedName>
</protein>
<evidence type="ECO:0000256" key="4">
    <source>
        <dbReference type="ARBA" id="ARBA00022692"/>
    </source>
</evidence>
<reference evidence="12" key="1">
    <citation type="submission" date="2016-03" db="EMBL/GenBank/DDBJ databases">
        <authorList>
            <person name="Ma C."/>
            <person name="Zhou S."/>
            <person name="Yang G."/>
        </authorList>
    </citation>
    <scope>NUCLEOTIDE SEQUENCE [LARGE SCALE GENOMIC DNA]</scope>
    <source>
        <strain evidence="12">SgZ-1</strain>
    </source>
</reference>
<dbReference type="GO" id="GO:0016301">
    <property type="term" value="F:kinase activity"/>
    <property type="evidence" value="ECO:0007669"/>
    <property type="project" value="UniProtKB-KW"/>
</dbReference>
<keyword evidence="12" id="KW-1185">Reference proteome</keyword>
<dbReference type="PANTHER" id="PTHR24421">
    <property type="entry name" value="NITRATE/NITRITE SENSOR PROTEIN NARX-RELATED"/>
    <property type="match status" value="1"/>
</dbReference>
<dbReference type="Gene3D" id="2.10.70.100">
    <property type="match status" value="1"/>
</dbReference>
<evidence type="ECO:0000259" key="10">
    <source>
        <dbReference type="PROSITE" id="PS50113"/>
    </source>
</evidence>
<dbReference type="AlphaFoldDB" id="A0A127KAG9"/>
<keyword evidence="7" id="KW-0902">Two-component regulatory system</keyword>
<dbReference type="InterPro" id="IPR035965">
    <property type="entry name" value="PAS-like_dom_sf"/>
</dbReference>
<evidence type="ECO:0000313" key="11">
    <source>
        <dbReference type="EMBL" id="AMO38965.1"/>
    </source>
</evidence>
<evidence type="ECO:0000256" key="2">
    <source>
        <dbReference type="ARBA" id="ARBA00022475"/>
    </source>
</evidence>
<dbReference type="InterPro" id="IPR036890">
    <property type="entry name" value="HATPase_C_sf"/>
</dbReference>
<proteinExistence type="predicted"/>
<dbReference type="InterPro" id="IPR003594">
    <property type="entry name" value="HATPase_dom"/>
</dbReference>
<accession>A0A127KAG9</accession>
<dbReference type="CDD" id="cd16917">
    <property type="entry name" value="HATPase_UhpB-NarQ-NarX-like"/>
    <property type="match status" value="1"/>
</dbReference>
<keyword evidence="6" id="KW-1133">Transmembrane helix</keyword>
<sequence>MSVRTLGHAIRDADIASALEAVERRLAATQALARVGDWTLERDTARMTWSPELFRLFERPLEYGVPDVNEALSYFGAESLELTRTAFWHAIDSGERCTLEQEVILPSGARRHHVTVIVPVADERGRVFMLYGTVQDITERKALEAERLSHVARVAELSRRLLDVGERERRQLAAALHDHASPNLAALKLTFTNLVGALPAPVRAELEPLLDDAIALLADTDAGIREICTTLRPATLDYAGLAPAIREYANQVARHSGSAVLLDLADDDIRLPPDLQTLLFRIAQEALTNCAKHASASLVRVSLHSEDGCIRLRISDDGCGFEPAELGQPGTRPGLGLITMRERAELAGGRFQLRSAADQGCDIEVELAVPPCTA</sequence>
<dbReference type="Pfam" id="PF08448">
    <property type="entry name" value="PAS_4"/>
    <property type="match status" value="1"/>
</dbReference>
<dbReference type="Pfam" id="PF02518">
    <property type="entry name" value="HATPase_c"/>
    <property type="match status" value="1"/>
</dbReference>
<evidence type="ECO:0000313" key="12">
    <source>
        <dbReference type="Proteomes" id="UP000036902"/>
    </source>
</evidence>
<keyword evidence="8" id="KW-0472">Membrane</keyword>